<evidence type="ECO:0000256" key="10">
    <source>
        <dbReference type="ARBA" id="ARBA00022989"/>
    </source>
</evidence>
<evidence type="ECO:0000256" key="1">
    <source>
        <dbReference type="ARBA" id="ARBA00004141"/>
    </source>
</evidence>
<dbReference type="SUPFAM" id="SSF81464">
    <property type="entry name" value="Cytochrome c oxidase subunit II-like, transmembrane region"/>
    <property type="match status" value="1"/>
</dbReference>
<dbReference type="NCBIfam" id="TIGR02866">
    <property type="entry name" value="CoxB"/>
    <property type="match status" value="1"/>
</dbReference>
<evidence type="ECO:0000259" key="18">
    <source>
        <dbReference type="PROSITE" id="PS50857"/>
    </source>
</evidence>
<comment type="caution">
    <text evidence="19">The sequence shown here is derived from an EMBL/GenBank/DDBJ whole genome shotgun (WGS) entry which is preliminary data.</text>
</comment>
<sequence>MRSYLKIAFTALLRRQEQVVSRGLSPARAIGLAVSAVGVTTLLAGCSVEDTFHGFGWPKGITEQGDRMFDLWIGSVVAALAVGVFVWGLIFWCVVRYRKRGDALPPQTRYNMPFEILYTVAPFVVIAVLFFYTAVIQTDVDRLSKNPDVNVEVIASKWNWQFVYTNTKGPDGKDITTVGSDDYIPVLVLPAGKTVQFKETSRDVIHSFWVPDILFKRDVIPGVENRFEIKLKDNAQGAYVGRCAELCGTYHSMMNFELRVVNPDQYTQYLSLRTAGKSTPEALASLGFPNQGYATTTHPFDTDRTKRSSS</sequence>
<dbReference type="Gene3D" id="2.60.40.420">
    <property type="entry name" value="Cupredoxins - blue copper proteins"/>
    <property type="match status" value="1"/>
</dbReference>
<organism evidence="19 20">
    <name type="scientific">Dactylosporangium salmoneum</name>
    <dbReference type="NCBI Taxonomy" id="53361"/>
    <lineage>
        <taxon>Bacteria</taxon>
        <taxon>Bacillati</taxon>
        <taxon>Actinomycetota</taxon>
        <taxon>Actinomycetes</taxon>
        <taxon>Micromonosporales</taxon>
        <taxon>Micromonosporaceae</taxon>
        <taxon>Dactylosporangium</taxon>
    </lineage>
</organism>
<proteinExistence type="inferred from homology"/>
<dbReference type="SUPFAM" id="SSF49503">
    <property type="entry name" value="Cupredoxins"/>
    <property type="match status" value="1"/>
</dbReference>
<feature type="compositionally biased region" description="Basic and acidic residues" evidence="16">
    <location>
        <begin position="300"/>
        <end position="310"/>
    </location>
</feature>
<protein>
    <recommendedName>
        <fullName evidence="3">cytochrome-c oxidase</fullName>
        <ecNumber evidence="3">7.1.1.9</ecNumber>
    </recommendedName>
    <alternativeName>
        <fullName evidence="14">Cytochrome aa3 subunit 2</fullName>
    </alternativeName>
</protein>
<accession>A0ABP5SDC4</accession>
<evidence type="ECO:0000256" key="6">
    <source>
        <dbReference type="ARBA" id="ARBA00022692"/>
    </source>
</evidence>
<dbReference type="InterPro" id="IPR036257">
    <property type="entry name" value="Cyt_c_oxidase_su2_TM_sf"/>
</dbReference>
<keyword evidence="20" id="KW-1185">Reference proteome</keyword>
<evidence type="ECO:0000256" key="14">
    <source>
        <dbReference type="ARBA" id="ARBA00031399"/>
    </source>
</evidence>
<keyword evidence="8" id="KW-1278">Translocase</keyword>
<evidence type="ECO:0000256" key="5">
    <source>
        <dbReference type="ARBA" id="ARBA00022660"/>
    </source>
</evidence>
<evidence type="ECO:0000256" key="13">
    <source>
        <dbReference type="ARBA" id="ARBA00024688"/>
    </source>
</evidence>
<evidence type="ECO:0000256" key="3">
    <source>
        <dbReference type="ARBA" id="ARBA00012949"/>
    </source>
</evidence>
<evidence type="ECO:0000256" key="16">
    <source>
        <dbReference type="SAM" id="MobiDB-lite"/>
    </source>
</evidence>
<dbReference type="PRINTS" id="PR01166">
    <property type="entry name" value="CYCOXIDASEII"/>
</dbReference>
<comment type="catalytic activity">
    <reaction evidence="15">
        <text>4 Fe(II)-[cytochrome c] + O2 + 8 H(+)(in) = 4 Fe(III)-[cytochrome c] + 2 H2O + 4 H(+)(out)</text>
        <dbReference type="Rhea" id="RHEA:11436"/>
        <dbReference type="Rhea" id="RHEA-COMP:10350"/>
        <dbReference type="Rhea" id="RHEA-COMP:14399"/>
        <dbReference type="ChEBI" id="CHEBI:15377"/>
        <dbReference type="ChEBI" id="CHEBI:15378"/>
        <dbReference type="ChEBI" id="CHEBI:15379"/>
        <dbReference type="ChEBI" id="CHEBI:29033"/>
        <dbReference type="ChEBI" id="CHEBI:29034"/>
        <dbReference type="EC" id="7.1.1.9"/>
    </reaction>
</comment>
<evidence type="ECO:0000256" key="9">
    <source>
        <dbReference type="ARBA" id="ARBA00022982"/>
    </source>
</evidence>
<keyword evidence="12 17" id="KW-0472">Membrane</keyword>
<comment type="similarity">
    <text evidence="2">Belongs to the cytochrome c oxidase subunit 2 family.</text>
</comment>
<keyword evidence="7" id="KW-0479">Metal-binding</keyword>
<evidence type="ECO:0000313" key="20">
    <source>
        <dbReference type="Proteomes" id="UP001501444"/>
    </source>
</evidence>
<dbReference type="InterPro" id="IPR014222">
    <property type="entry name" value="Cyt_c_oxidase_su2"/>
</dbReference>
<dbReference type="InterPro" id="IPR008972">
    <property type="entry name" value="Cupredoxin"/>
</dbReference>
<evidence type="ECO:0000256" key="12">
    <source>
        <dbReference type="ARBA" id="ARBA00023136"/>
    </source>
</evidence>
<dbReference type="Proteomes" id="UP001501444">
    <property type="component" value="Unassembled WGS sequence"/>
</dbReference>
<evidence type="ECO:0000313" key="19">
    <source>
        <dbReference type="EMBL" id="GAA2328004.1"/>
    </source>
</evidence>
<dbReference type="Gene3D" id="1.10.287.90">
    <property type="match status" value="1"/>
</dbReference>
<feature type="region of interest" description="Disordered" evidence="16">
    <location>
        <begin position="287"/>
        <end position="310"/>
    </location>
</feature>
<dbReference type="PANTHER" id="PTHR22888:SF9">
    <property type="entry name" value="CYTOCHROME C OXIDASE SUBUNIT 2"/>
    <property type="match status" value="1"/>
</dbReference>
<keyword evidence="4" id="KW-0813">Transport</keyword>
<name>A0ABP5SDC4_9ACTN</name>
<dbReference type="PROSITE" id="PS00078">
    <property type="entry name" value="COX2"/>
    <property type="match status" value="1"/>
</dbReference>
<evidence type="ECO:0000256" key="7">
    <source>
        <dbReference type="ARBA" id="ARBA00022723"/>
    </source>
</evidence>
<keyword evidence="9" id="KW-0249">Electron transport</keyword>
<keyword evidence="11" id="KW-0186">Copper</keyword>
<comment type="subcellular location">
    <subcellularLocation>
        <location evidence="1">Membrane</location>
        <topology evidence="1">Multi-pass membrane protein</topology>
    </subcellularLocation>
</comment>
<dbReference type="EMBL" id="BAAARV010000004">
    <property type="protein sequence ID" value="GAA2328004.1"/>
    <property type="molecule type" value="Genomic_DNA"/>
</dbReference>
<dbReference type="InterPro" id="IPR001505">
    <property type="entry name" value="Copper_CuA"/>
</dbReference>
<keyword evidence="10 17" id="KW-1133">Transmembrane helix</keyword>
<dbReference type="InterPro" id="IPR045187">
    <property type="entry name" value="CcO_II"/>
</dbReference>
<dbReference type="Pfam" id="PF00116">
    <property type="entry name" value="COX2"/>
    <property type="match status" value="1"/>
</dbReference>
<feature type="transmembrane region" description="Helical" evidence="17">
    <location>
        <begin position="71"/>
        <end position="95"/>
    </location>
</feature>
<gene>
    <name evidence="19" type="ORF">GCM10010170_004220</name>
</gene>
<dbReference type="PROSITE" id="PS50857">
    <property type="entry name" value="COX2_CUA"/>
    <property type="match status" value="1"/>
</dbReference>
<keyword evidence="6 17" id="KW-0812">Transmembrane</keyword>
<reference evidence="20" key="1">
    <citation type="journal article" date="2019" name="Int. J. Syst. Evol. Microbiol.">
        <title>The Global Catalogue of Microorganisms (GCM) 10K type strain sequencing project: providing services to taxonomists for standard genome sequencing and annotation.</title>
        <authorList>
            <consortium name="The Broad Institute Genomics Platform"/>
            <consortium name="The Broad Institute Genome Sequencing Center for Infectious Disease"/>
            <person name="Wu L."/>
            <person name="Ma J."/>
        </authorList>
    </citation>
    <scope>NUCLEOTIDE SEQUENCE [LARGE SCALE GENOMIC DNA]</scope>
    <source>
        <strain evidence="20">JCM 3272</strain>
    </source>
</reference>
<comment type="function">
    <text evidence="13">Subunits I and II form the functional core of the enzyme complex. Electrons originating in cytochrome c are transferred via heme a and Cu(A) to the binuclear center formed by heme a3 and Cu(B).</text>
</comment>
<evidence type="ECO:0000256" key="2">
    <source>
        <dbReference type="ARBA" id="ARBA00007866"/>
    </source>
</evidence>
<evidence type="ECO:0000256" key="17">
    <source>
        <dbReference type="SAM" id="Phobius"/>
    </source>
</evidence>
<evidence type="ECO:0000256" key="4">
    <source>
        <dbReference type="ARBA" id="ARBA00022448"/>
    </source>
</evidence>
<evidence type="ECO:0000256" key="8">
    <source>
        <dbReference type="ARBA" id="ARBA00022967"/>
    </source>
</evidence>
<dbReference type="EC" id="7.1.1.9" evidence="3"/>
<dbReference type="PANTHER" id="PTHR22888">
    <property type="entry name" value="CYTOCHROME C OXIDASE, SUBUNIT II"/>
    <property type="match status" value="1"/>
</dbReference>
<evidence type="ECO:0000256" key="11">
    <source>
        <dbReference type="ARBA" id="ARBA00023008"/>
    </source>
</evidence>
<dbReference type="InterPro" id="IPR002429">
    <property type="entry name" value="CcO_II-like_C"/>
</dbReference>
<evidence type="ECO:0000256" key="15">
    <source>
        <dbReference type="ARBA" id="ARBA00047816"/>
    </source>
</evidence>
<feature type="transmembrane region" description="Helical" evidence="17">
    <location>
        <begin position="116"/>
        <end position="135"/>
    </location>
</feature>
<keyword evidence="5" id="KW-0679">Respiratory chain</keyword>
<feature type="domain" description="Cytochrome oxidase subunit II copper A binding" evidence="18">
    <location>
        <begin position="146"/>
        <end position="272"/>
    </location>
</feature>